<proteinExistence type="predicted"/>
<protein>
    <recommendedName>
        <fullName evidence="3">Haloacid dehalogenase-like hydrolase family protein</fullName>
    </recommendedName>
</protein>
<dbReference type="Proteomes" id="UP001470230">
    <property type="component" value="Unassembled WGS sequence"/>
</dbReference>
<dbReference type="Gene3D" id="3.40.50.1000">
    <property type="entry name" value="HAD superfamily/HAD-like"/>
    <property type="match status" value="1"/>
</dbReference>
<keyword evidence="2" id="KW-1185">Reference proteome</keyword>
<evidence type="ECO:0000313" key="1">
    <source>
        <dbReference type="EMBL" id="KAK8893051.1"/>
    </source>
</evidence>
<name>A0ABR2KPS8_9EUKA</name>
<organism evidence="1 2">
    <name type="scientific">Tritrichomonas musculus</name>
    <dbReference type="NCBI Taxonomy" id="1915356"/>
    <lineage>
        <taxon>Eukaryota</taxon>
        <taxon>Metamonada</taxon>
        <taxon>Parabasalia</taxon>
        <taxon>Tritrichomonadida</taxon>
        <taxon>Tritrichomonadidae</taxon>
        <taxon>Tritrichomonas</taxon>
    </lineage>
</organism>
<dbReference type="InterPro" id="IPR036412">
    <property type="entry name" value="HAD-like_sf"/>
</dbReference>
<evidence type="ECO:0008006" key="3">
    <source>
        <dbReference type="Google" id="ProtNLM"/>
    </source>
</evidence>
<evidence type="ECO:0000313" key="2">
    <source>
        <dbReference type="Proteomes" id="UP001470230"/>
    </source>
</evidence>
<dbReference type="EMBL" id="JAPFFF010000004">
    <property type="protein sequence ID" value="KAK8893051.1"/>
    <property type="molecule type" value="Genomic_DNA"/>
</dbReference>
<dbReference type="NCBIfam" id="TIGR01509">
    <property type="entry name" value="HAD-SF-IA-v3"/>
    <property type="match status" value="1"/>
</dbReference>
<gene>
    <name evidence="1" type="ORF">M9Y10_030310</name>
</gene>
<reference evidence="1 2" key="1">
    <citation type="submission" date="2024-04" db="EMBL/GenBank/DDBJ databases">
        <title>Tritrichomonas musculus Genome.</title>
        <authorList>
            <person name="Alves-Ferreira E."/>
            <person name="Grigg M."/>
            <person name="Lorenzi H."/>
            <person name="Galac M."/>
        </authorList>
    </citation>
    <scope>NUCLEOTIDE SEQUENCE [LARGE SCALE GENOMIC DNA]</scope>
    <source>
        <strain evidence="1 2">EAF2021</strain>
    </source>
</reference>
<dbReference type="InterPro" id="IPR023214">
    <property type="entry name" value="HAD_sf"/>
</dbReference>
<dbReference type="SUPFAM" id="SSF56784">
    <property type="entry name" value="HAD-like"/>
    <property type="match status" value="1"/>
</dbReference>
<accession>A0ABR2KPS8</accession>
<dbReference type="Pfam" id="PF00702">
    <property type="entry name" value="Hydrolase"/>
    <property type="match status" value="1"/>
</dbReference>
<dbReference type="InterPro" id="IPR006439">
    <property type="entry name" value="HAD-SF_hydro_IA"/>
</dbReference>
<comment type="caution">
    <text evidence="1">The sequence shown here is derived from an EMBL/GenBank/DDBJ whole genome shotgun (WGS) entry which is preliminary data.</text>
</comment>
<sequence length="224" mass="26004">MNSNLSRSIPHKPILFIDFDQTMTNGDDLTKSLLNAIYCIEYERGVDQSKVKSIGLQTRKEGKYGIYNFILALCNNKLNEFHIFCQELFKRIDYSSIRKDEKLMNIMKEASKKFDLYILTNNHRTHVDLGLKKLFGVGIDEVDFIRSFDILETYHDGQFWPKQTPGAYEMACSRVGAKVSECTLIDDLVNNVKMARSVGMRTCLVKYENLFQILTRLMNENKEK</sequence>